<organism evidence="1">
    <name type="scientific">marine metagenome</name>
    <dbReference type="NCBI Taxonomy" id="408172"/>
    <lineage>
        <taxon>unclassified sequences</taxon>
        <taxon>metagenomes</taxon>
        <taxon>ecological metagenomes</taxon>
    </lineage>
</organism>
<reference evidence="1" key="1">
    <citation type="submission" date="2018-05" db="EMBL/GenBank/DDBJ databases">
        <authorList>
            <person name="Lanie J.A."/>
            <person name="Ng W.-L."/>
            <person name="Kazmierczak K.M."/>
            <person name="Andrzejewski T.M."/>
            <person name="Davidsen T.M."/>
            <person name="Wayne K.J."/>
            <person name="Tettelin H."/>
            <person name="Glass J.I."/>
            <person name="Rusch D."/>
            <person name="Podicherti R."/>
            <person name="Tsui H.-C.T."/>
            <person name="Winkler M.E."/>
        </authorList>
    </citation>
    <scope>NUCLEOTIDE SEQUENCE</scope>
</reference>
<sequence length="26" mass="2861">MTCKGICTRYKAQKPVGTGRYASGQR</sequence>
<feature type="non-terminal residue" evidence="1">
    <location>
        <position position="26"/>
    </location>
</feature>
<evidence type="ECO:0000313" key="1">
    <source>
        <dbReference type="EMBL" id="SVC13326.1"/>
    </source>
</evidence>
<name>A0A382JNK7_9ZZZZ</name>
<dbReference type="EMBL" id="UINC01075289">
    <property type="protein sequence ID" value="SVC13326.1"/>
    <property type="molecule type" value="Genomic_DNA"/>
</dbReference>
<proteinExistence type="predicted"/>
<gene>
    <name evidence="1" type="ORF">METZ01_LOCUS266180</name>
</gene>
<accession>A0A382JNK7</accession>
<dbReference type="AlphaFoldDB" id="A0A382JNK7"/>
<protein>
    <submittedName>
        <fullName evidence="1">Uncharacterized protein</fullName>
    </submittedName>
</protein>